<comment type="caution">
    <text evidence="3">The sequence shown here is derived from an EMBL/GenBank/DDBJ whole genome shotgun (WGS) entry which is preliminary data.</text>
</comment>
<dbReference type="EMBL" id="BMAW01010795">
    <property type="protein sequence ID" value="GFT20535.1"/>
    <property type="molecule type" value="Genomic_DNA"/>
</dbReference>
<organism evidence="3 4">
    <name type="scientific">Nephila pilipes</name>
    <name type="common">Giant wood spider</name>
    <name type="synonym">Nephila maculata</name>
    <dbReference type="NCBI Taxonomy" id="299642"/>
    <lineage>
        <taxon>Eukaryota</taxon>
        <taxon>Metazoa</taxon>
        <taxon>Ecdysozoa</taxon>
        <taxon>Arthropoda</taxon>
        <taxon>Chelicerata</taxon>
        <taxon>Arachnida</taxon>
        <taxon>Araneae</taxon>
        <taxon>Araneomorphae</taxon>
        <taxon>Entelegynae</taxon>
        <taxon>Araneoidea</taxon>
        <taxon>Nephilidae</taxon>
        <taxon>Nephila</taxon>
    </lineage>
</organism>
<accession>A0A8X6TJ79</accession>
<gene>
    <name evidence="3" type="ORF">NPIL_199221</name>
</gene>
<keyword evidence="4" id="KW-1185">Reference proteome</keyword>
<keyword evidence="2" id="KW-1133">Transmembrane helix</keyword>
<evidence type="ECO:0000256" key="2">
    <source>
        <dbReference type="SAM" id="Phobius"/>
    </source>
</evidence>
<dbReference type="Proteomes" id="UP000887013">
    <property type="component" value="Unassembled WGS sequence"/>
</dbReference>
<dbReference type="AlphaFoldDB" id="A0A8X6TJ79"/>
<protein>
    <recommendedName>
        <fullName evidence="5">Transmembrane protein</fullName>
    </recommendedName>
</protein>
<keyword evidence="2" id="KW-0472">Membrane</keyword>
<feature type="region of interest" description="Disordered" evidence="1">
    <location>
        <begin position="45"/>
        <end position="81"/>
    </location>
</feature>
<evidence type="ECO:0000313" key="3">
    <source>
        <dbReference type="EMBL" id="GFT20535.1"/>
    </source>
</evidence>
<reference evidence="3" key="1">
    <citation type="submission" date="2020-08" db="EMBL/GenBank/DDBJ databases">
        <title>Multicomponent nature underlies the extraordinary mechanical properties of spider dragline silk.</title>
        <authorList>
            <person name="Kono N."/>
            <person name="Nakamura H."/>
            <person name="Mori M."/>
            <person name="Yoshida Y."/>
            <person name="Ohtoshi R."/>
            <person name="Malay A.D."/>
            <person name="Moran D.A.P."/>
            <person name="Tomita M."/>
            <person name="Numata K."/>
            <person name="Arakawa K."/>
        </authorList>
    </citation>
    <scope>NUCLEOTIDE SEQUENCE</scope>
</reference>
<evidence type="ECO:0000313" key="4">
    <source>
        <dbReference type="Proteomes" id="UP000887013"/>
    </source>
</evidence>
<feature type="transmembrane region" description="Helical" evidence="2">
    <location>
        <begin position="6"/>
        <end position="36"/>
    </location>
</feature>
<name>A0A8X6TJ79_NEPPI</name>
<evidence type="ECO:0008006" key="5">
    <source>
        <dbReference type="Google" id="ProtNLM"/>
    </source>
</evidence>
<sequence length="107" mass="12501">MDPEKIILLAWVWCIVRLVIFSAYEIVFLPVIIILLDPFTTPSNEVASKEDKSRSRVIGTAAQEDQSTIQRKRNSNQGKEEKDLNDLISKLMKEEKRKAWLKMRKRI</sequence>
<proteinExistence type="predicted"/>
<evidence type="ECO:0000256" key="1">
    <source>
        <dbReference type="SAM" id="MobiDB-lite"/>
    </source>
</evidence>
<keyword evidence="2" id="KW-0812">Transmembrane</keyword>